<dbReference type="InterPro" id="IPR051612">
    <property type="entry name" value="Teichoic_Acid_Biosynth"/>
</dbReference>
<dbReference type="AlphaFoldDB" id="A0ABF7R0K7"/>
<keyword evidence="1" id="KW-0812">Transmembrane</keyword>
<dbReference type="PANTHER" id="PTHR37316">
    <property type="entry name" value="TEICHOIC ACID GLYCEROL-PHOSPHATE PRIMASE"/>
    <property type="match status" value="1"/>
</dbReference>
<organism evidence="2 3">
    <name type="scientific">Limosilactobacillus fermentum (strain NBRC 3956 / LMG 18251)</name>
    <name type="common">Lactobacillus fermentum</name>
    <dbReference type="NCBI Taxonomy" id="334390"/>
    <lineage>
        <taxon>Bacteria</taxon>
        <taxon>Bacillati</taxon>
        <taxon>Bacillota</taxon>
        <taxon>Bacilli</taxon>
        <taxon>Lactobacillales</taxon>
        <taxon>Lactobacillaceae</taxon>
        <taxon>Limosilactobacillus</taxon>
    </lineage>
</organism>
<dbReference type="EMBL" id="AP008937">
    <property type="protein sequence ID" value="BAG26427.1"/>
    <property type="molecule type" value="Genomic_DNA"/>
</dbReference>
<evidence type="ECO:0000313" key="2">
    <source>
        <dbReference type="EMBL" id="BAG26427.1"/>
    </source>
</evidence>
<reference evidence="2 3" key="1">
    <citation type="journal article" date="2008" name="DNA Res.">
        <title>Comparative genome analysis of Lactobacillus reuteri and Lactobacillus fermentum reveal a genomic island for reuterin and cobalamin production.</title>
        <authorList>
            <person name="Morita H."/>
            <person name="Toh H."/>
            <person name="Fukuda S."/>
            <person name="Horikawa H."/>
            <person name="Oshima K."/>
            <person name="Suzuki T."/>
            <person name="Murakami M."/>
            <person name="Hisamatsu S."/>
            <person name="Kato Y."/>
            <person name="Takizawa T."/>
            <person name="Fukuoka H."/>
            <person name="Yoshimura T."/>
            <person name="Itoh K."/>
            <person name="O'Sullivan D.J."/>
            <person name="McKay L.L."/>
            <person name="Ohno H."/>
            <person name="Kikuchi J."/>
            <person name="Masaoka T."/>
            <person name="Hattori M."/>
        </authorList>
    </citation>
    <scope>NUCLEOTIDE SEQUENCE [LARGE SCALE GENOMIC DNA]</scope>
    <source>
        <strain evidence="3">NBRC 3956 / LMG 18251</strain>
    </source>
</reference>
<gene>
    <name evidence="2" type="ordered locus">LAF_0091</name>
</gene>
<proteinExistence type="predicted"/>
<keyword evidence="3" id="KW-1185">Reference proteome</keyword>
<dbReference type="RefSeq" id="WP_012390718.1">
    <property type="nucleotide sequence ID" value="NC_010610.1"/>
</dbReference>
<protein>
    <submittedName>
        <fullName evidence="2">Uncharacterized protein</fullName>
    </submittedName>
</protein>
<evidence type="ECO:0000256" key="1">
    <source>
        <dbReference type="SAM" id="Phobius"/>
    </source>
</evidence>
<keyword evidence="1" id="KW-0472">Membrane</keyword>
<dbReference type="PANTHER" id="PTHR37316:SF3">
    <property type="entry name" value="TEICHOIC ACID GLYCEROL-PHOSPHATE TRANSFERASE"/>
    <property type="match status" value="1"/>
</dbReference>
<dbReference type="SUPFAM" id="SSF53756">
    <property type="entry name" value="UDP-Glycosyltransferase/glycogen phosphorylase"/>
    <property type="match status" value="1"/>
</dbReference>
<keyword evidence="1" id="KW-1133">Transmembrane helix</keyword>
<dbReference type="InterPro" id="IPR043148">
    <property type="entry name" value="TagF_C"/>
</dbReference>
<evidence type="ECO:0000313" key="3">
    <source>
        <dbReference type="Proteomes" id="UP000001697"/>
    </source>
</evidence>
<dbReference type="Proteomes" id="UP000001697">
    <property type="component" value="Chromosome"/>
</dbReference>
<dbReference type="InterPro" id="IPR007554">
    <property type="entry name" value="Glycerophosphate_synth"/>
</dbReference>
<name>A0ABF7R0K7_LIMF3</name>
<dbReference type="KEGG" id="lfe:LAF_0091"/>
<dbReference type="Gene3D" id="3.40.50.12580">
    <property type="match status" value="1"/>
</dbReference>
<sequence length="411" mass="48326">MGKFKANLIYIIKRNIKLKDTLKLMLMIVQFPIVIGVYLILKVKRDVPKEIWLIGEMGIDAKDNGLAFFKYLNAEHPEINSVYYIAGDSAAADKVRKIGKTVQTGSFAHKLAFMSARYVLSTHDGYPIPFKGVNWREYKKVCGWLTPNKKYVFLSHGVNKDDCGASFYYGRTKFDYFVTTIKPEYEEMTRPKYGYPSGNIVRTGLSRYDSLQKNVDIVPKERRILYMPTWRYYLADVSDDEFVQSTYFKRINDFLHNPRLNKLLEDEGVTFYFFPPHHEIQKRIPLFKLDNTNIKTLDTEKVNFAEALLKSSMMITDFSSVIFDFAYLRRRTAYYQFDLKEYRSGQYKEGYFSYERDGFGPIYSDPEKLIEEIQRAINSDFDVEGKYLTRINRTFPNHDSKNCERLYKVLI</sequence>
<feature type="transmembrane region" description="Helical" evidence="1">
    <location>
        <begin position="21"/>
        <end position="41"/>
    </location>
</feature>
<dbReference type="Pfam" id="PF04464">
    <property type="entry name" value="Glyphos_transf"/>
    <property type="match status" value="1"/>
</dbReference>
<accession>A0ABF7R0K7</accession>